<evidence type="ECO:0000313" key="2">
    <source>
        <dbReference type="WBParaSite" id="jg18816"/>
    </source>
</evidence>
<proteinExistence type="predicted"/>
<dbReference type="AlphaFoldDB" id="A0A915DFV7"/>
<name>A0A915DFV7_9BILA</name>
<evidence type="ECO:0000313" key="1">
    <source>
        <dbReference type="Proteomes" id="UP000887574"/>
    </source>
</evidence>
<keyword evidence="1" id="KW-1185">Reference proteome</keyword>
<protein>
    <submittedName>
        <fullName evidence="2">Uncharacterized protein</fullName>
    </submittedName>
</protein>
<organism evidence="1 2">
    <name type="scientific">Ditylenchus dipsaci</name>
    <dbReference type="NCBI Taxonomy" id="166011"/>
    <lineage>
        <taxon>Eukaryota</taxon>
        <taxon>Metazoa</taxon>
        <taxon>Ecdysozoa</taxon>
        <taxon>Nematoda</taxon>
        <taxon>Chromadorea</taxon>
        <taxon>Rhabditida</taxon>
        <taxon>Tylenchina</taxon>
        <taxon>Tylenchomorpha</taxon>
        <taxon>Sphaerularioidea</taxon>
        <taxon>Anguinidae</taxon>
        <taxon>Anguininae</taxon>
        <taxon>Ditylenchus</taxon>
    </lineage>
</organism>
<reference evidence="2" key="1">
    <citation type="submission" date="2022-11" db="UniProtKB">
        <authorList>
            <consortium name="WormBaseParasite"/>
        </authorList>
    </citation>
    <scope>IDENTIFICATION</scope>
</reference>
<sequence>MSVESHGILYTENDIELIATSPSAYTASSRYGNAAMGPEHNGEITITSTAFKGNNRMMGGAHVDCSLRGWTLLSCDSHNEFFSARGCIDMSAGGAPFVKEHAKNEPVFLKVMPNMCVGHIPELKHEPCNYMMAAKVIKKVEDVLGLGRGGIIPHSTHMAYAEKVNDGHVQMEKNPTRTGCLNTIATKMMWSSRKSMDRYLQTGRYFKEMNMFLSTVQFARRTNPAIDVRRCRKYVHQMGRPPSELLTTSSVLGKIKRKHHA</sequence>
<accession>A0A915DFV7</accession>
<dbReference type="Proteomes" id="UP000887574">
    <property type="component" value="Unplaced"/>
</dbReference>
<dbReference type="WBParaSite" id="jg18816">
    <property type="protein sequence ID" value="jg18816"/>
    <property type="gene ID" value="jg18816"/>
</dbReference>